<feature type="domain" description="Domain of unknown function with conserved HDNR motif" evidence="1">
    <location>
        <begin position="4"/>
        <end position="88"/>
    </location>
</feature>
<dbReference type="OrthoDB" id="10003408at2759"/>
<reference evidence="2" key="1">
    <citation type="submission" date="2015-07" db="EMBL/GenBank/DDBJ databases">
        <title>MeaNS - Measles Nucleotide Surveillance Program.</title>
        <authorList>
            <person name="Tran T."/>
            <person name="Druce J."/>
        </authorList>
    </citation>
    <scope>NUCLEOTIDE SEQUENCE</scope>
    <source>
        <strain evidence="2">UCB-OBI-ISO-001</strain>
        <tissue evidence="2">Gonad</tissue>
    </source>
</reference>
<proteinExistence type="predicted"/>
<dbReference type="Pfam" id="PF15115">
    <property type="entry name" value="HDNR"/>
    <property type="match status" value="1"/>
</dbReference>
<evidence type="ECO:0000259" key="1">
    <source>
        <dbReference type="Pfam" id="PF15115"/>
    </source>
</evidence>
<gene>
    <name evidence="2" type="ORF">OCBIM_22022898mg</name>
</gene>
<feature type="non-terminal residue" evidence="2">
    <location>
        <position position="89"/>
    </location>
</feature>
<accession>A0A0L8FFM4</accession>
<name>A0A0L8FFM4_OCTBM</name>
<dbReference type="InterPro" id="IPR029369">
    <property type="entry name" value="HDNR"/>
</dbReference>
<evidence type="ECO:0000313" key="2">
    <source>
        <dbReference type="EMBL" id="KOF62528.1"/>
    </source>
</evidence>
<sequence>MKKKFKLPASDEFDWYDLQGKGVTCHNCLKDTTTKLMLEEPFLKISKVRAHDQPLPFQQKAAVNYKNTHKFSEHDNRNIFDGDSAFFDF</sequence>
<protein>
    <recommendedName>
        <fullName evidence="1">Domain of unknown function with conserved HDNR motif domain-containing protein</fullName>
    </recommendedName>
</protein>
<dbReference type="AlphaFoldDB" id="A0A0L8FFM4"/>
<organism evidence="2">
    <name type="scientific">Octopus bimaculoides</name>
    <name type="common">California two-spotted octopus</name>
    <dbReference type="NCBI Taxonomy" id="37653"/>
    <lineage>
        <taxon>Eukaryota</taxon>
        <taxon>Metazoa</taxon>
        <taxon>Spiralia</taxon>
        <taxon>Lophotrochozoa</taxon>
        <taxon>Mollusca</taxon>
        <taxon>Cephalopoda</taxon>
        <taxon>Coleoidea</taxon>
        <taxon>Octopodiformes</taxon>
        <taxon>Octopoda</taxon>
        <taxon>Incirrata</taxon>
        <taxon>Octopodidae</taxon>
        <taxon>Octopus</taxon>
    </lineage>
</organism>
<dbReference type="EMBL" id="KQ433121">
    <property type="protein sequence ID" value="KOF62528.1"/>
    <property type="molecule type" value="Genomic_DNA"/>
</dbReference>